<dbReference type="Proteomes" id="UP000474757">
    <property type="component" value="Unassembled WGS sequence"/>
</dbReference>
<keyword evidence="1" id="KW-0472">Membrane</keyword>
<dbReference type="InterPro" id="IPR000160">
    <property type="entry name" value="GGDEF_dom"/>
</dbReference>
<dbReference type="InterPro" id="IPR029787">
    <property type="entry name" value="Nucleotide_cyclase"/>
</dbReference>
<organism evidence="4 5">
    <name type="scientific">Pseudoroseicyclus tamaricis</name>
    <dbReference type="NCBI Taxonomy" id="2705421"/>
    <lineage>
        <taxon>Bacteria</taxon>
        <taxon>Pseudomonadati</taxon>
        <taxon>Pseudomonadota</taxon>
        <taxon>Alphaproteobacteria</taxon>
        <taxon>Rhodobacterales</taxon>
        <taxon>Paracoccaceae</taxon>
        <taxon>Pseudoroseicyclus</taxon>
    </lineage>
</organism>
<accession>A0A6B2JFF8</accession>
<feature type="domain" description="GGDEF" evidence="3">
    <location>
        <begin position="109"/>
        <end position="245"/>
    </location>
</feature>
<dbReference type="SUPFAM" id="SSF141868">
    <property type="entry name" value="EAL domain-like"/>
    <property type="match status" value="1"/>
</dbReference>
<keyword evidence="1" id="KW-1133">Transmembrane helix</keyword>
<evidence type="ECO:0000313" key="5">
    <source>
        <dbReference type="Proteomes" id="UP000474757"/>
    </source>
</evidence>
<evidence type="ECO:0000259" key="2">
    <source>
        <dbReference type="PROSITE" id="PS50883"/>
    </source>
</evidence>
<comment type="caution">
    <text evidence="4">The sequence shown here is derived from an EMBL/GenBank/DDBJ whole genome shotgun (WGS) entry which is preliminary data.</text>
</comment>
<name>A0A6B2JFF8_9RHOB</name>
<feature type="domain" description="EAL" evidence="2">
    <location>
        <begin position="254"/>
        <end position="509"/>
    </location>
</feature>
<dbReference type="CDD" id="cd01948">
    <property type="entry name" value="EAL"/>
    <property type="match status" value="1"/>
</dbReference>
<gene>
    <name evidence="4" type="ORF">GZA08_02030</name>
</gene>
<dbReference type="PANTHER" id="PTHR33121:SF79">
    <property type="entry name" value="CYCLIC DI-GMP PHOSPHODIESTERASE PDED-RELATED"/>
    <property type="match status" value="1"/>
</dbReference>
<dbReference type="Pfam" id="PF00563">
    <property type="entry name" value="EAL"/>
    <property type="match status" value="1"/>
</dbReference>
<sequence length="523" mass="55920">MALPARDLRQILSDWLASGARRRRMAVVLFLAGLALAMTAVALRAPEGLGGEAVASVLLPLLAFAIPAAVAMILLDASGNVLALRDPVTGLAGRHEFSRALERRLTGQGETGALLVEIDRFKLIEEAHDRAEVEDLLRRSAARLRAALREDDVVARLDGPSFGITPAPGSRLDLESAIALAGRLQRALGRAMKIGSGNVYLSASIGIALSSRTDSADAAVLLQAANAALIEAQRAGPGAIRSYSEAMKSRIASRNGLTFEVADALETGQIRAYFQPQITAKGRVISGVEALARWRHPTRGLISPAEFLPALEQAGLMHRLGEEMLTQSLDALVEWDAAGLVLPHIAVNFSAAELNDPQLIDRTAFELDSRNLPAQRLVVEVLETVVAGRAEDTVMRNLAGLARLGCCIDLDDFGTGHASITAIRRFSIQRIKIDRSFISGIDQEFEKQTMVGAILTIAGQLGLETLAEGVESEEEMEILSTLGCGHLQGFGIARPMPKDETATWLRSASLPAAQPARLPRRAS</sequence>
<dbReference type="Gene3D" id="3.20.20.450">
    <property type="entry name" value="EAL domain"/>
    <property type="match status" value="1"/>
</dbReference>
<dbReference type="InterPro" id="IPR001633">
    <property type="entry name" value="EAL_dom"/>
</dbReference>
<dbReference type="GO" id="GO:0071111">
    <property type="term" value="F:cyclic-guanylate-specific phosphodiesterase activity"/>
    <property type="evidence" value="ECO:0007669"/>
    <property type="project" value="InterPro"/>
</dbReference>
<dbReference type="RefSeq" id="WP_163889501.1">
    <property type="nucleotide sequence ID" value="NZ_JAAFYS010000001.1"/>
</dbReference>
<dbReference type="InterPro" id="IPR035919">
    <property type="entry name" value="EAL_sf"/>
</dbReference>
<dbReference type="Pfam" id="PF00990">
    <property type="entry name" value="GGDEF"/>
    <property type="match status" value="1"/>
</dbReference>
<dbReference type="InterPro" id="IPR050706">
    <property type="entry name" value="Cyclic-di-GMP_PDE-like"/>
</dbReference>
<evidence type="ECO:0000259" key="3">
    <source>
        <dbReference type="PROSITE" id="PS50887"/>
    </source>
</evidence>
<dbReference type="SUPFAM" id="SSF55073">
    <property type="entry name" value="Nucleotide cyclase"/>
    <property type="match status" value="1"/>
</dbReference>
<proteinExistence type="predicted"/>
<dbReference type="InterPro" id="IPR043128">
    <property type="entry name" value="Rev_trsase/Diguanyl_cyclase"/>
</dbReference>
<keyword evidence="5" id="KW-1185">Reference proteome</keyword>
<dbReference type="PANTHER" id="PTHR33121">
    <property type="entry name" value="CYCLIC DI-GMP PHOSPHODIESTERASE PDEF"/>
    <property type="match status" value="1"/>
</dbReference>
<dbReference type="SMART" id="SM00052">
    <property type="entry name" value="EAL"/>
    <property type="match status" value="1"/>
</dbReference>
<protein>
    <submittedName>
        <fullName evidence="4">EAL domain-containing protein</fullName>
    </submittedName>
</protein>
<dbReference type="PROSITE" id="PS50887">
    <property type="entry name" value="GGDEF"/>
    <property type="match status" value="1"/>
</dbReference>
<evidence type="ECO:0000256" key="1">
    <source>
        <dbReference type="SAM" id="Phobius"/>
    </source>
</evidence>
<dbReference type="SMART" id="SM00267">
    <property type="entry name" value="GGDEF"/>
    <property type="match status" value="1"/>
</dbReference>
<dbReference type="NCBIfam" id="TIGR00254">
    <property type="entry name" value="GGDEF"/>
    <property type="match status" value="1"/>
</dbReference>
<dbReference type="PROSITE" id="PS50883">
    <property type="entry name" value="EAL"/>
    <property type="match status" value="1"/>
</dbReference>
<evidence type="ECO:0000313" key="4">
    <source>
        <dbReference type="EMBL" id="NDU99752.1"/>
    </source>
</evidence>
<dbReference type="EMBL" id="JAAGAB010000001">
    <property type="protein sequence ID" value="NDU99752.1"/>
    <property type="molecule type" value="Genomic_DNA"/>
</dbReference>
<dbReference type="AlphaFoldDB" id="A0A6B2JFF8"/>
<reference evidence="4 5" key="1">
    <citation type="submission" date="2020-02" db="EMBL/GenBank/DDBJ databases">
        <title>Pseudoroseicyclus tamarix, sp. nov., isolated from offshore sediment of a Tamarix chinensis forest.</title>
        <authorList>
            <person name="Gai Y."/>
        </authorList>
    </citation>
    <scope>NUCLEOTIDE SEQUENCE [LARGE SCALE GENOMIC DNA]</scope>
    <source>
        <strain evidence="4 5">CLL3-39</strain>
    </source>
</reference>
<keyword evidence="1" id="KW-0812">Transmembrane</keyword>
<dbReference type="Gene3D" id="3.30.70.270">
    <property type="match status" value="1"/>
</dbReference>
<feature type="transmembrane region" description="Helical" evidence="1">
    <location>
        <begin position="54"/>
        <end position="75"/>
    </location>
</feature>